<sequence>MFALLAAGTYNRGARQPAPASRGKVPAIPDLSRRRFLTISAAATLAGVAAVATSACASHTRGGTEMPSRILRGVTVDSLDDIEETAAVLSSSANRLTVRLIMDSERPLEDCVRAVAALKPHADIMIQVIDSTDLPDRSASWIAKRTRDAMDAFGDDITLWEIGNELNGSWAGSSPSQINAKARAAYDVVRAAGGRTAVTFNYWSSHDCYDQPWEATLPYARQAAASVPDVDCVFLSVYETACSPAQHPSAEELASALNGLGEIYPDACLGIGEIGAQGVDDGLASNPSMPEKERLATYYYGLHDDIAAQVGPRYVGGYFWWYFYEDAVDTPEESSLWPTLDALLNDL</sequence>
<dbReference type="AlphaFoldDB" id="D0WJ31"/>
<evidence type="ECO:0000313" key="1">
    <source>
        <dbReference type="EMBL" id="EEZ60379.1"/>
    </source>
</evidence>
<dbReference type="STRING" id="649764.HMPREF0762_01856"/>
<dbReference type="GeneID" id="85008094"/>
<organism evidence="1 2">
    <name type="scientific">Slackia exigua (strain ATCC 700122 / DSM 15923 / CIP 105133 / JCM 11022 / KCTC 5966 / S-7)</name>
    <dbReference type="NCBI Taxonomy" id="649764"/>
    <lineage>
        <taxon>Bacteria</taxon>
        <taxon>Bacillati</taxon>
        <taxon>Actinomycetota</taxon>
        <taxon>Coriobacteriia</taxon>
        <taxon>Eggerthellales</taxon>
        <taxon>Eggerthellaceae</taxon>
        <taxon>Slackia</taxon>
    </lineage>
</organism>
<accession>D0WJ31</accession>
<reference evidence="1" key="1">
    <citation type="submission" date="2009-10" db="EMBL/GenBank/DDBJ databases">
        <authorList>
            <person name="Weinstock G."/>
            <person name="Sodergren E."/>
            <person name="Clifton S."/>
            <person name="Fulton L."/>
            <person name="Fulton B."/>
            <person name="Courtney L."/>
            <person name="Fronick C."/>
            <person name="Harrison M."/>
            <person name="Strong C."/>
            <person name="Farmer C."/>
            <person name="Delahaunty K."/>
            <person name="Markovic C."/>
            <person name="Hall O."/>
            <person name="Minx P."/>
            <person name="Tomlinson C."/>
            <person name="Mitreva M."/>
            <person name="Nelson J."/>
            <person name="Hou S."/>
            <person name="Wollam A."/>
            <person name="Pepin K.H."/>
            <person name="Johnson M."/>
            <person name="Bhonagiri V."/>
            <person name="Nash W.E."/>
            <person name="Warren W."/>
            <person name="Chinwalla A."/>
            <person name="Mardis E.R."/>
            <person name="Wilson R.K."/>
        </authorList>
    </citation>
    <scope>NUCLEOTIDE SEQUENCE [LARGE SCALE GENOMIC DNA]</scope>
    <source>
        <strain evidence="1">ATCC 700122</strain>
    </source>
</reference>
<dbReference type="OrthoDB" id="5538531at2"/>
<dbReference type="Gene3D" id="3.20.20.80">
    <property type="entry name" value="Glycosidases"/>
    <property type="match status" value="1"/>
</dbReference>
<proteinExistence type="predicted"/>
<dbReference type="PROSITE" id="PS51318">
    <property type="entry name" value="TAT"/>
    <property type="match status" value="1"/>
</dbReference>
<dbReference type="InterPro" id="IPR006311">
    <property type="entry name" value="TAT_signal"/>
</dbReference>
<dbReference type="RefSeq" id="WP_006363137.1">
    <property type="nucleotide sequence ID" value="NZ_GG700631.1"/>
</dbReference>
<dbReference type="eggNOG" id="COG3291">
    <property type="taxonomic scope" value="Bacteria"/>
</dbReference>
<dbReference type="EMBL" id="ACUX02000019">
    <property type="protein sequence ID" value="EEZ60379.1"/>
    <property type="molecule type" value="Genomic_DNA"/>
</dbReference>
<evidence type="ECO:0000313" key="2">
    <source>
        <dbReference type="Proteomes" id="UP000006001"/>
    </source>
</evidence>
<dbReference type="SUPFAM" id="SSF51445">
    <property type="entry name" value="(Trans)glycosidases"/>
    <property type="match status" value="1"/>
</dbReference>
<dbReference type="InterPro" id="IPR017853">
    <property type="entry name" value="GH"/>
</dbReference>
<protein>
    <submittedName>
        <fullName evidence="1">Tat pathway signal sequence domain protein</fullName>
    </submittedName>
</protein>
<keyword evidence="2" id="KW-1185">Reference proteome</keyword>
<gene>
    <name evidence="1" type="ORF">HMPREF0762_01856</name>
</gene>
<dbReference type="HOGENOM" id="CLU_070568_0_0_11"/>
<dbReference type="Proteomes" id="UP000006001">
    <property type="component" value="Unassembled WGS sequence"/>
</dbReference>
<name>D0WJ31_SLAES</name>
<comment type="caution">
    <text evidence="1">The sequence shown here is derived from an EMBL/GenBank/DDBJ whole genome shotgun (WGS) entry which is preliminary data.</text>
</comment>